<accession>A0A8S1PR95</accession>
<dbReference type="EMBL" id="CAJJDM010000129">
    <property type="protein sequence ID" value="CAD8105078.1"/>
    <property type="molecule type" value="Genomic_DNA"/>
</dbReference>
<reference evidence="1" key="1">
    <citation type="submission" date="2021-01" db="EMBL/GenBank/DDBJ databases">
        <authorList>
            <consortium name="Genoscope - CEA"/>
            <person name="William W."/>
        </authorList>
    </citation>
    <scope>NUCLEOTIDE SEQUENCE</scope>
</reference>
<dbReference type="AlphaFoldDB" id="A0A8S1PR95"/>
<comment type="caution">
    <text evidence="1">The sequence shown here is derived from an EMBL/GenBank/DDBJ whole genome shotgun (WGS) entry which is preliminary data.</text>
</comment>
<dbReference type="Proteomes" id="UP000688137">
    <property type="component" value="Unassembled WGS sequence"/>
</dbReference>
<evidence type="ECO:0000313" key="1">
    <source>
        <dbReference type="EMBL" id="CAD8105078.1"/>
    </source>
</evidence>
<proteinExistence type="predicted"/>
<organism evidence="1 2">
    <name type="scientific">Paramecium primaurelia</name>
    <dbReference type="NCBI Taxonomy" id="5886"/>
    <lineage>
        <taxon>Eukaryota</taxon>
        <taxon>Sar</taxon>
        <taxon>Alveolata</taxon>
        <taxon>Ciliophora</taxon>
        <taxon>Intramacronucleata</taxon>
        <taxon>Oligohymenophorea</taxon>
        <taxon>Peniculida</taxon>
        <taxon>Parameciidae</taxon>
        <taxon>Paramecium</taxon>
    </lineage>
</organism>
<sequence>MILVNYSFLKASPLQIKEVQTNSLEIFILSRRNIQNVGIQNVWVNVKPKERYLFLKVGKKRVEDYKK</sequence>
<gene>
    <name evidence="1" type="ORF">PPRIM_AZ9-3.1.T1260039</name>
</gene>
<evidence type="ECO:0000313" key="2">
    <source>
        <dbReference type="Proteomes" id="UP000688137"/>
    </source>
</evidence>
<protein>
    <submittedName>
        <fullName evidence="1">Uncharacterized protein</fullName>
    </submittedName>
</protein>
<name>A0A8S1PR95_PARPR</name>
<keyword evidence="2" id="KW-1185">Reference proteome</keyword>